<accession>B4CVQ5</accession>
<dbReference type="EMBL" id="ABVL01000002">
    <property type="protein sequence ID" value="EDY21497.1"/>
    <property type="molecule type" value="Genomic_DNA"/>
</dbReference>
<organism evidence="1 2">
    <name type="scientific">Chthoniobacter flavus Ellin428</name>
    <dbReference type="NCBI Taxonomy" id="497964"/>
    <lineage>
        <taxon>Bacteria</taxon>
        <taxon>Pseudomonadati</taxon>
        <taxon>Verrucomicrobiota</taxon>
        <taxon>Spartobacteria</taxon>
        <taxon>Chthoniobacterales</taxon>
        <taxon>Chthoniobacteraceae</taxon>
        <taxon>Chthoniobacter</taxon>
    </lineage>
</organism>
<reference evidence="1 2" key="1">
    <citation type="journal article" date="2011" name="J. Bacteriol.">
        <title>Genome sequence of Chthoniobacter flavus Ellin428, an aerobic heterotrophic soil bacterium.</title>
        <authorList>
            <person name="Kant R."/>
            <person name="van Passel M.W."/>
            <person name="Palva A."/>
            <person name="Lucas S."/>
            <person name="Lapidus A."/>
            <person name="Glavina Del Rio T."/>
            <person name="Dalin E."/>
            <person name="Tice H."/>
            <person name="Bruce D."/>
            <person name="Goodwin L."/>
            <person name="Pitluck S."/>
            <person name="Larimer F.W."/>
            <person name="Land M.L."/>
            <person name="Hauser L."/>
            <person name="Sangwan P."/>
            <person name="de Vos W.M."/>
            <person name="Janssen P.H."/>
            <person name="Smidt H."/>
        </authorList>
    </citation>
    <scope>NUCLEOTIDE SEQUENCE [LARGE SCALE GENOMIC DNA]</scope>
    <source>
        <strain evidence="1 2">Ellin428</strain>
    </source>
</reference>
<proteinExistence type="predicted"/>
<dbReference type="STRING" id="497964.CfE428DRAFT_0742"/>
<protein>
    <submittedName>
        <fullName evidence="1">Uncharacterized protein</fullName>
    </submittedName>
</protein>
<comment type="caution">
    <text evidence="1">The sequence shown here is derived from an EMBL/GenBank/DDBJ whole genome shotgun (WGS) entry which is preliminary data.</text>
</comment>
<dbReference type="Proteomes" id="UP000005824">
    <property type="component" value="Unassembled WGS sequence"/>
</dbReference>
<gene>
    <name evidence="1" type="ORF">CfE428DRAFT_0742</name>
</gene>
<sequence>MESENPDGRAPPQALQPLLAIAVKAVLDDLVDLLVGGVRRRDKVPVLQLLQEQNPVDHDFQMRFPKLHDGIDQGLTLERLAQRLVFSFRLIQQLRDANHLAVDGRGSKVFQPNFPCDGADRYQNEQQNKRRVFHELHDIENPRVRKSKPTSYVRRFLAETTR</sequence>
<evidence type="ECO:0000313" key="1">
    <source>
        <dbReference type="EMBL" id="EDY21497.1"/>
    </source>
</evidence>
<keyword evidence="2" id="KW-1185">Reference proteome</keyword>
<name>B4CVQ5_9BACT</name>
<evidence type="ECO:0000313" key="2">
    <source>
        <dbReference type="Proteomes" id="UP000005824"/>
    </source>
</evidence>
<dbReference type="InParanoid" id="B4CVQ5"/>
<dbReference type="AlphaFoldDB" id="B4CVQ5"/>